<feature type="repeat" description="WD" evidence="4">
    <location>
        <begin position="591"/>
        <end position="625"/>
    </location>
</feature>
<evidence type="ECO:0000256" key="5">
    <source>
        <dbReference type="SAM" id="MobiDB-lite"/>
    </source>
</evidence>
<feature type="region of interest" description="Disordered" evidence="5">
    <location>
        <begin position="1143"/>
        <end position="1260"/>
    </location>
</feature>
<feature type="repeat" description="WD" evidence="4">
    <location>
        <begin position="687"/>
        <end position="723"/>
    </location>
</feature>
<evidence type="ECO:0000313" key="7">
    <source>
        <dbReference type="Proteomes" id="UP001318040"/>
    </source>
</evidence>
<feature type="compositionally biased region" description="Basic and acidic residues" evidence="5">
    <location>
        <begin position="1163"/>
        <end position="1184"/>
    </location>
</feature>
<feature type="repeat" description="WD" evidence="4">
    <location>
        <begin position="731"/>
        <end position="772"/>
    </location>
</feature>
<evidence type="ECO:0000313" key="8">
    <source>
        <dbReference type="RefSeq" id="XP_032829660.1"/>
    </source>
</evidence>
<dbReference type="PROSITE" id="PS50082">
    <property type="entry name" value="WD_REPEATS_2"/>
    <property type="match status" value="4"/>
</dbReference>
<dbReference type="InterPro" id="IPR011992">
    <property type="entry name" value="EF-hand-dom_pair"/>
</dbReference>
<keyword evidence="3" id="KW-0106">Calcium</keyword>
<dbReference type="Gene3D" id="2.130.10.10">
    <property type="entry name" value="YVTN repeat-like/Quinoprotein amine dehydrogenase"/>
    <property type="match status" value="3"/>
</dbReference>
<feature type="domain" description="EF-hand" evidence="6">
    <location>
        <begin position="258"/>
        <end position="293"/>
    </location>
</feature>
<feature type="repeat" description="WD" evidence="4">
    <location>
        <begin position="823"/>
        <end position="864"/>
    </location>
</feature>
<dbReference type="SMART" id="SM00320">
    <property type="entry name" value="WD40"/>
    <property type="match status" value="10"/>
</dbReference>
<dbReference type="RefSeq" id="XP_032829660.1">
    <property type="nucleotide sequence ID" value="XM_032973769.1"/>
</dbReference>
<feature type="region of interest" description="Disordered" evidence="5">
    <location>
        <begin position="163"/>
        <end position="191"/>
    </location>
</feature>
<dbReference type="InterPro" id="IPR036322">
    <property type="entry name" value="WD40_repeat_dom_sf"/>
</dbReference>
<dbReference type="InterPro" id="IPR019775">
    <property type="entry name" value="WD40_repeat_CS"/>
</dbReference>
<dbReference type="PANTHER" id="PTHR44324:SF3">
    <property type="entry name" value="WD REPEAT-CONTAINING PROTEIN 49-LIKE"/>
    <property type="match status" value="1"/>
</dbReference>
<keyword evidence="2" id="KW-0677">Repeat</keyword>
<dbReference type="GO" id="GO:0005509">
    <property type="term" value="F:calcium ion binding"/>
    <property type="evidence" value="ECO:0007669"/>
    <property type="project" value="InterPro"/>
</dbReference>
<dbReference type="PROSITE" id="PS50222">
    <property type="entry name" value="EF_HAND_2"/>
    <property type="match status" value="1"/>
</dbReference>
<dbReference type="Proteomes" id="UP001318040">
    <property type="component" value="Chromosome 52"/>
</dbReference>
<dbReference type="Gene3D" id="1.10.238.10">
    <property type="entry name" value="EF-hand"/>
    <property type="match status" value="1"/>
</dbReference>
<evidence type="ECO:0000256" key="1">
    <source>
        <dbReference type="ARBA" id="ARBA00022574"/>
    </source>
</evidence>
<reference evidence="8" key="1">
    <citation type="submission" date="2025-08" db="UniProtKB">
        <authorList>
            <consortium name="RefSeq"/>
        </authorList>
    </citation>
    <scope>IDENTIFICATION</scope>
    <source>
        <tissue evidence="8">Sperm</tissue>
    </source>
</reference>
<gene>
    <name evidence="8" type="primary">LOC116953512</name>
</gene>
<proteinExistence type="predicted"/>
<dbReference type="PROSITE" id="PS00678">
    <property type="entry name" value="WD_REPEATS_1"/>
    <property type="match status" value="2"/>
</dbReference>
<keyword evidence="1 4" id="KW-0853">WD repeat</keyword>
<evidence type="ECO:0000256" key="3">
    <source>
        <dbReference type="ARBA" id="ARBA00022837"/>
    </source>
</evidence>
<dbReference type="SUPFAM" id="SSF50998">
    <property type="entry name" value="Quinoprotein alcohol dehydrogenase-like"/>
    <property type="match status" value="1"/>
</dbReference>
<feature type="compositionally biased region" description="Basic and acidic residues" evidence="5">
    <location>
        <begin position="29"/>
        <end position="58"/>
    </location>
</feature>
<keyword evidence="7" id="KW-1185">Reference proteome</keyword>
<dbReference type="InterPro" id="IPR015943">
    <property type="entry name" value="WD40/YVTN_repeat-like_dom_sf"/>
</dbReference>
<accession>A0AAJ7U4M8</accession>
<feature type="region of interest" description="Disordered" evidence="5">
    <location>
        <begin position="1"/>
        <end position="102"/>
    </location>
</feature>
<name>A0AAJ7U4M8_PETMA</name>
<dbReference type="InterPro" id="IPR002048">
    <property type="entry name" value="EF_hand_dom"/>
</dbReference>
<evidence type="ECO:0000256" key="4">
    <source>
        <dbReference type="PROSITE-ProRule" id="PRU00221"/>
    </source>
</evidence>
<evidence type="ECO:0000259" key="6">
    <source>
        <dbReference type="PROSITE" id="PS50222"/>
    </source>
</evidence>
<dbReference type="Pfam" id="PF00400">
    <property type="entry name" value="WD40"/>
    <property type="match status" value="4"/>
</dbReference>
<dbReference type="InterPro" id="IPR018247">
    <property type="entry name" value="EF_Hand_1_Ca_BS"/>
</dbReference>
<evidence type="ECO:0000256" key="2">
    <source>
        <dbReference type="ARBA" id="ARBA00022737"/>
    </source>
</evidence>
<organism evidence="7 8">
    <name type="scientific">Petromyzon marinus</name>
    <name type="common">Sea lamprey</name>
    <dbReference type="NCBI Taxonomy" id="7757"/>
    <lineage>
        <taxon>Eukaryota</taxon>
        <taxon>Metazoa</taxon>
        <taxon>Chordata</taxon>
        <taxon>Craniata</taxon>
        <taxon>Vertebrata</taxon>
        <taxon>Cyclostomata</taxon>
        <taxon>Hyperoartia</taxon>
        <taxon>Petromyzontiformes</taxon>
        <taxon>Petromyzontidae</taxon>
        <taxon>Petromyzon</taxon>
    </lineage>
</organism>
<feature type="compositionally biased region" description="Basic and acidic residues" evidence="5">
    <location>
        <begin position="1198"/>
        <end position="1229"/>
    </location>
</feature>
<dbReference type="InterPro" id="IPR011047">
    <property type="entry name" value="Quinoprotein_ADH-like_sf"/>
</dbReference>
<protein>
    <submittedName>
        <fullName evidence="8">WD repeat-containing protein on Y chromosome-like</fullName>
    </submittedName>
</protein>
<dbReference type="KEGG" id="pmrn:116953512"/>
<dbReference type="PROSITE" id="PS50294">
    <property type="entry name" value="WD_REPEATS_REGION"/>
    <property type="match status" value="4"/>
</dbReference>
<dbReference type="InterPro" id="IPR001680">
    <property type="entry name" value="WD40_rpt"/>
</dbReference>
<dbReference type="SUPFAM" id="SSF47473">
    <property type="entry name" value="EF-hand"/>
    <property type="match status" value="1"/>
</dbReference>
<feature type="region of interest" description="Disordered" evidence="5">
    <location>
        <begin position="215"/>
        <end position="240"/>
    </location>
</feature>
<dbReference type="PROSITE" id="PS00018">
    <property type="entry name" value="EF_HAND_1"/>
    <property type="match status" value="1"/>
</dbReference>
<dbReference type="PANTHER" id="PTHR44324">
    <property type="entry name" value="WD40 REPEAT DOMAIN 95"/>
    <property type="match status" value="1"/>
</dbReference>
<dbReference type="SUPFAM" id="SSF50978">
    <property type="entry name" value="WD40 repeat-like"/>
    <property type="match status" value="2"/>
</dbReference>
<feature type="region of interest" description="Disordered" evidence="5">
    <location>
        <begin position="1328"/>
        <end position="1351"/>
    </location>
</feature>
<dbReference type="InterPro" id="IPR051242">
    <property type="entry name" value="WD-EF-hand_domain"/>
</dbReference>
<feature type="region of interest" description="Disordered" evidence="5">
    <location>
        <begin position="1003"/>
        <end position="1024"/>
    </location>
</feature>
<sequence>MPLPPTLRKRMAPGVSDPLRDSLLQELEDYLKHEGPPGDGGKRRESFSSEENVERATLGDRGQLGSSAVRGRTRPHRGKGLAGSRESTNPPWQGACGQPIEHDPTVARGLRAAEPQGTAWYNRTDFPSFVLARPLCPLSFDHEQSGRLEEQIRLSDLQQLQATFSSHRSSRHSEDEDDDAAEAEGASRGTQGSRNCFFVNKNVSHRTVAVTNNDVATFVGGPPQGRERRRRRASSRPAGAMNRAEFRQSLRELLGSDRWGEQMDGLFDKVDTSGDGYVDWGDFCTYMLMQYRERDFARARHEAPFPPLALVIRHCTHNKQEVCTRLLALDSPAPLRFVSVSKEGVLTVWDRHLRLQRSFQEEVEDPRGGKRRFRTWSTDAVVLPDVHKIAVSTTSRDIRFYDISTPNFTQEFQLFALNNVPTCMHYSFNEKAPGSPSVLLWGDDSGAVNLLTILQPHAGLFEKPFSREEGVRRIFMQDLGDHARLLKLRVIPGVHEGPVRALRFVAEEGGGGRGGGEDDRGGLLFSCCESARTSLVVRDVAGRRKPYVWSMSKGCQCFDYSRELTLVAAAGADCLVHVWNRYVTSRPVVRLQGHAAPVLALAIVHERRTLISYGKDAVVKVWDLQEQHACLQTLCVRFPCVQPGRTLRHGDFPLLLLPPPLHGVLASCADYVALLPLGVPEARGAGIYTHGTALSAAAYNPLFRQVVTGGEDSCVIVWDVETGAKWLALNNAHGEEEITSLGFDSSGRRLLTGARNGTVKVWNVQNGHNLLKLQAVGAAEVTGVACLREHKLLTVGWNRKILLYDDSNPDVTALKADSSWKGGQLHREDILALSYSPALGLLATASYDGAIFVWSAETQKLFLRLGEHGSSRPPRPVDRLLFLQARAADAGLRDAALLLSSEGGCVHWWQLYGQQQRHLGSFYTPARPDELVLGLASSHDDGVLVTGDTAGFLRAWDVRAYGLRAGGTVWLPPSHRTLLFFCSHNNHRHSMFTYVRHRNRKKKLKPSVPSSHKPKAAAARPTRVHAPRDRWRYRSSFVASTPRVTSATSGRWILSGWMRLAQEDDGGAEASPPCLRSWLAHTRAVVHAEVLRLDSTSYVMSASGDRTAKLWTLLGEPVGTFGQERPWDLKDPATYGAQLAPVADSQEAGPAQGPRKPSPRSSETGERETAGRDAGRDAGHDAGRDAGSSPDSLAVAEQEERSHGKTQESRSPSETELLEEQKRSSRSEEEPTNEDAAAVRLGTDRSANASGVARQERRARYSAVNIAKTARFESLCSPFQALVTPEVVAVQLPADLPMTARMRSRGVSCRSEGELRALRLKSLEWEQEAPAEGVAAQEHPSVRPGPPQSRR</sequence>